<reference evidence="9 11" key="2">
    <citation type="submission" date="2020-08" db="EMBL/GenBank/DDBJ databases">
        <title>Genomic Encyclopedia of Type Strains, Phase III (KMG-III): the genomes of soil and plant-associated and newly described type strains.</title>
        <authorList>
            <person name="Whitman W."/>
        </authorList>
    </citation>
    <scope>NUCLEOTIDE SEQUENCE [LARGE SCALE GENOMIC DNA]</scope>
    <source>
        <strain evidence="9 11">CECT 8088</strain>
    </source>
</reference>
<sequence length="140" mass="14794">MLEVGSNPRSDVAVGSSGAGGVLDLAARRLQWLDARQQVLAANVANSDTPGYVSRDVSPFADQLSQITMQAARTDPAHFSIDSGSGIAGVQTVAHERAPDGNAISLQQQLTEIAGNDSDQRMTTSLYSKVMQMYSTVLGR</sequence>
<evidence type="ECO:0000256" key="2">
    <source>
        <dbReference type="ARBA" id="ARBA00009677"/>
    </source>
</evidence>
<evidence type="ECO:0000313" key="11">
    <source>
        <dbReference type="Proteomes" id="UP000557688"/>
    </source>
</evidence>
<comment type="similarity">
    <text evidence="2 7">Belongs to the flagella basal body rod proteins family.</text>
</comment>
<evidence type="ECO:0000256" key="4">
    <source>
        <dbReference type="ARBA" id="ARBA00023143"/>
    </source>
</evidence>
<dbReference type="Proteomes" id="UP000565205">
    <property type="component" value="Unassembled WGS sequence"/>
</dbReference>
<keyword evidence="11" id="KW-1185">Reference proteome</keyword>
<dbReference type="PIRSF" id="PIRSF002889">
    <property type="entry name" value="Rod_FlgB"/>
    <property type="match status" value="1"/>
</dbReference>
<evidence type="ECO:0000256" key="5">
    <source>
        <dbReference type="ARBA" id="ARBA00024934"/>
    </source>
</evidence>
<keyword evidence="4 7" id="KW-0975">Bacterial flagellum</keyword>
<name>A0A839UX87_9PROT</name>
<evidence type="ECO:0000313" key="9">
    <source>
        <dbReference type="EMBL" id="MBB3172690.1"/>
    </source>
</evidence>
<proteinExistence type="inferred from homology"/>
<protein>
    <recommendedName>
        <fullName evidence="3 7">Flagellar basal body rod protein FlgB</fullName>
    </recommendedName>
</protein>
<comment type="subunit">
    <text evidence="6">The basal body constitutes a major portion of the flagellar organelle and consists of a number of rings mounted on a central rod. In Gram-negative bacteria, at least four rings, L, P, S and M are present, whereas Gram-positive bacteria lack the L and P rings. The rod consists of about 26 subunits of FlgG in the distal portion, and FlgB, FlgC and FlgF build up the proximal portion of the rod with about 6 subunits each. Rod assembly occurs by export via the flagellum-specific pathway of its constituent proteins and by their incorporation into the rod structure in the probable order of FlgB, FlgC, FlgF and FlgG. Another protein, FliE, also assembles onto the stable rod structure.</text>
</comment>
<dbReference type="InterPro" id="IPR001444">
    <property type="entry name" value="Flag_bb_rod_N"/>
</dbReference>
<keyword evidence="9" id="KW-0969">Cilium</keyword>
<dbReference type="EMBL" id="JABXXQ010000046">
    <property type="protein sequence ID" value="NVN29550.1"/>
    <property type="molecule type" value="Genomic_DNA"/>
</dbReference>
<dbReference type="EMBL" id="JACHXV010000002">
    <property type="protein sequence ID" value="MBB3172690.1"/>
    <property type="molecule type" value="Genomic_DNA"/>
</dbReference>
<evidence type="ECO:0000256" key="7">
    <source>
        <dbReference type="PIRNR" id="PIRNR002889"/>
    </source>
</evidence>
<comment type="subcellular location">
    <subcellularLocation>
        <location evidence="1 7">Bacterial flagellum basal body</location>
    </subcellularLocation>
</comment>
<dbReference type="AlphaFoldDB" id="A0A839UX87"/>
<dbReference type="Proteomes" id="UP000557688">
    <property type="component" value="Unassembled WGS sequence"/>
</dbReference>
<evidence type="ECO:0000256" key="3">
    <source>
        <dbReference type="ARBA" id="ARBA00014376"/>
    </source>
</evidence>
<feature type="domain" description="Flagellar basal body rod protein N-terminal" evidence="8">
    <location>
        <begin position="23"/>
        <end position="52"/>
    </location>
</feature>
<dbReference type="RefSeq" id="WP_176622331.1">
    <property type="nucleotide sequence ID" value="NZ_JABXXQ010000046.1"/>
</dbReference>
<dbReference type="InterPro" id="IPR019776">
    <property type="entry name" value="Flagellar_basal_body_rod_CS"/>
</dbReference>
<accession>A0A839UX87</accession>
<evidence type="ECO:0000259" key="8">
    <source>
        <dbReference type="Pfam" id="PF00460"/>
    </source>
</evidence>
<gene>
    <name evidence="9" type="ORF">FHR90_000504</name>
    <name evidence="10" type="ORF">HUK83_04270</name>
</gene>
<keyword evidence="9" id="KW-0966">Cell projection</keyword>
<organism evidence="9 11">
    <name type="scientific">Endobacter medicaginis</name>
    <dbReference type="NCBI Taxonomy" id="1181271"/>
    <lineage>
        <taxon>Bacteria</taxon>
        <taxon>Pseudomonadati</taxon>
        <taxon>Pseudomonadota</taxon>
        <taxon>Alphaproteobacteria</taxon>
        <taxon>Acetobacterales</taxon>
        <taxon>Acetobacteraceae</taxon>
        <taxon>Endobacter</taxon>
    </lineage>
</organism>
<dbReference type="Pfam" id="PF00460">
    <property type="entry name" value="Flg_bb_rod"/>
    <property type="match status" value="1"/>
</dbReference>
<evidence type="ECO:0000256" key="1">
    <source>
        <dbReference type="ARBA" id="ARBA00004117"/>
    </source>
</evidence>
<reference evidence="10 12" key="1">
    <citation type="submission" date="2020-06" db="EMBL/GenBank/DDBJ databases">
        <title>Description of novel acetic acid bacteria.</title>
        <authorList>
            <person name="Sombolestani A."/>
        </authorList>
    </citation>
    <scope>NUCLEOTIDE SEQUENCE [LARGE SCALE GENOMIC DNA]</scope>
    <source>
        <strain evidence="10 12">LMG 26838</strain>
    </source>
</reference>
<evidence type="ECO:0000313" key="12">
    <source>
        <dbReference type="Proteomes" id="UP000565205"/>
    </source>
</evidence>
<comment type="function">
    <text evidence="5 7">Structural component of flagellum, the bacterial motility apparatus. Part of the rod structure of flagellar basal body.</text>
</comment>
<evidence type="ECO:0000313" key="10">
    <source>
        <dbReference type="EMBL" id="NVN29550.1"/>
    </source>
</evidence>
<dbReference type="InterPro" id="IPR006300">
    <property type="entry name" value="FlgB"/>
</dbReference>
<dbReference type="GO" id="GO:0030694">
    <property type="term" value="C:bacterial-type flagellum basal body, rod"/>
    <property type="evidence" value="ECO:0007669"/>
    <property type="project" value="InterPro"/>
</dbReference>
<keyword evidence="9" id="KW-0282">Flagellum</keyword>
<dbReference type="PROSITE" id="PS00588">
    <property type="entry name" value="FLAGELLA_BB_ROD"/>
    <property type="match status" value="1"/>
</dbReference>
<comment type="caution">
    <text evidence="9">The sequence shown here is derived from an EMBL/GenBank/DDBJ whole genome shotgun (WGS) entry which is preliminary data.</text>
</comment>
<dbReference type="GO" id="GO:0071973">
    <property type="term" value="P:bacterial-type flagellum-dependent cell motility"/>
    <property type="evidence" value="ECO:0007669"/>
    <property type="project" value="InterPro"/>
</dbReference>
<evidence type="ECO:0000256" key="6">
    <source>
        <dbReference type="ARBA" id="ARBA00026072"/>
    </source>
</evidence>